<keyword evidence="2 4" id="KW-0472">Membrane</keyword>
<evidence type="ECO:0000256" key="4">
    <source>
        <dbReference type="PROSITE-ProRule" id="PRU00473"/>
    </source>
</evidence>
<keyword evidence="9" id="KW-1185">Reference proteome</keyword>
<gene>
    <name evidence="8" type="ORF">A3840_00325</name>
</gene>
<dbReference type="PROSITE" id="PS51123">
    <property type="entry name" value="OMPA_2"/>
    <property type="match status" value="1"/>
</dbReference>
<dbReference type="Pfam" id="PF00691">
    <property type="entry name" value="OmpA"/>
    <property type="match status" value="1"/>
</dbReference>
<comment type="caution">
    <text evidence="8">The sequence shown here is derived from an EMBL/GenBank/DDBJ whole genome shotgun (WGS) entry which is preliminary data.</text>
</comment>
<evidence type="ECO:0000313" key="9">
    <source>
        <dbReference type="Proteomes" id="UP000078389"/>
    </source>
</evidence>
<dbReference type="STRING" id="1770058.A3840_00325"/>
<dbReference type="InterPro" id="IPR036737">
    <property type="entry name" value="OmpA-like_sf"/>
</dbReference>
<dbReference type="InterPro" id="IPR006664">
    <property type="entry name" value="OMP_bac"/>
</dbReference>
<evidence type="ECO:0000256" key="1">
    <source>
        <dbReference type="ARBA" id="ARBA00004442"/>
    </source>
</evidence>
<organism evidence="8 9">
    <name type="scientific">Devosia elaeis</name>
    <dbReference type="NCBI Taxonomy" id="1770058"/>
    <lineage>
        <taxon>Bacteria</taxon>
        <taxon>Pseudomonadati</taxon>
        <taxon>Pseudomonadota</taxon>
        <taxon>Alphaproteobacteria</taxon>
        <taxon>Hyphomicrobiales</taxon>
        <taxon>Devosiaceae</taxon>
        <taxon>Devosia</taxon>
    </lineage>
</organism>
<reference evidence="8 9" key="1">
    <citation type="submission" date="2016-03" db="EMBL/GenBank/DDBJ databases">
        <title>Genome sequencing of Devosia sp. S37.</title>
        <authorList>
            <person name="Mohd Nor M."/>
        </authorList>
    </citation>
    <scope>NUCLEOTIDE SEQUENCE [LARGE SCALE GENOMIC DNA]</scope>
    <source>
        <strain evidence="8 9">S37</strain>
    </source>
</reference>
<sequence>MIRDLLKWVAPIALTMSVGTMAALAMNMPADRPGQGGDGFPAFERLPAPKSLNAPNPVPHLVEIAQTGTAPNSGSIVQLSLPRVSDYWVSVTRQAGGILVFDGYAPDQATRDSFAELADADVNFLKLGGGAPGHYRAGVELGLALLAQMSEGRFTLNSEGLSVTGMARDPAGYRAIETLLEDVPAEIALATMDIGAPEGMESADPVEAPEALPTPGATETVPTEEATAAPVEAEVPAPTPETAPAEAASTVESPAPAIDPAYHFSASRNAQGVITLAGQVPADATARYLASLAKAEHADLAVTPGAPDNFANNAQAGMRALLQLQDGRLQFDKGAWSLSGTAPGEAEKVAIEADLAAAGSWSLAIGVQVPVALCQARLAELSAHNAILFQSGNAVIADSANAELDLFAEALKLCPQSKIYVEGHTDSDGDDRLNLALSVARAEAVVDALIARGVDMTRLYAVGYGESQPVADNASAEGKRQNRRIVVTVDAPAD</sequence>
<dbReference type="PRINTS" id="PR01021">
    <property type="entry name" value="OMPADOMAIN"/>
</dbReference>
<proteinExistence type="predicted"/>
<dbReference type="CDD" id="cd07185">
    <property type="entry name" value="OmpA_C-like"/>
    <property type="match status" value="1"/>
</dbReference>
<comment type="subcellular location">
    <subcellularLocation>
        <location evidence="1">Cell outer membrane</location>
    </subcellularLocation>
</comment>
<evidence type="ECO:0000256" key="5">
    <source>
        <dbReference type="SAM" id="MobiDB-lite"/>
    </source>
</evidence>
<dbReference type="InterPro" id="IPR006665">
    <property type="entry name" value="OmpA-like"/>
</dbReference>
<dbReference type="AlphaFoldDB" id="A0A178I4I4"/>
<dbReference type="GO" id="GO:0009279">
    <property type="term" value="C:cell outer membrane"/>
    <property type="evidence" value="ECO:0007669"/>
    <property type="project" value="UniProtKB-SubCell"/>
</dbReference>
<dbReference type="RefSeq" id="WP_067450123.1">
    <property type="nucleotide sequence ID" value="NZ_LVVY01000001.1"/>
</dbReference>
<dbReference type="EMBL" id="LVVY01000001">
    <property type="protein sequence ID" value="OAM84253.1"/>
    <property type="molecule type" value="Genomic_DNA"/>
</dbReference>
<dbReference type="PANTHER" id="PTHR30329">
    <property type="entry name" value="STATOR ELEMENT OF FLAGELLAR MOTOR COMPLEX"/>
    <property type="match status" value="1"/>
</dbReference>
<dbReference type="Gene3D" id="3.30.1330.60">
    <property type="entry name" value="OmpA-like domain"/>
    <property type="match status" value="1"/>
</dbReference>
<feature type="chain" id="PRO_5008088413" description="OmpA-like domain-containing protein" evidence="6">
    <location>
        <begin position="23"/>
        <end position="494"/>
    </location>
</feature>
<dbReference type="SUPFAM" id="SSF103088">
    <property type="entry name" value="OmpA-like"/>
    <property type="match status" value="1"/>
</dbReference>
<dbReference type="Proteomes" id="UP000078389">
    <property type="component" value="Unassembled WGS sequence"/>
</dbReference>
<protein>
    <recommendedName>
        <fullName evidence="7">OmpA-like domain-containing protein</fullName>
    </recommendedName>
</protein>
<evidence type="ECO:0000256" key="6">
    <source>
        <dbReference type="SAM" id="SignalP"/>
    </source>
</evidence>
<evidence type="ECO:0000259" key="7">
    <source>
        <dbReference type="PROSITE" id="PS51123"/>
    </source>
</evidence>
<keyword evidence="3" id="KW-0998">Cell outer membrane</keyword>
<dbReference type="InterPro" id="IPR050330">
    <property type="entry name" value="Bact_OuterMem_StrucFunc"/>
</dbReference>
<evidence type="ECO:0000313" key="8">
    <source>
        <dbReference type="EMBL" id="OAM84253.1"/>
    </source>
</evidence>
<dbReference type="Gene3D" id="3.40.1520.20">
    <property type="match status" value="2"/>
</dbReference>
<feature type="domain" description="OmpA-like" evidence="7">
    <location>
        <begin position="376"/>
        <end position="493"/>
    </location>
</feature>
<keyword evidence="6" id="KW-0732">Signal</keyword>
<evidence type="ECO:0000256" key="2">
    <source>
        <dbReference type="ARBA" id="ARBA00023136"/>
    </source>
</evidence>
<evidence type="ECO:0000256" key="3">
    <source>
        <dbReference type="ARBA" id="ARBA00023237"/>
    </source>
</evidence>
<name>A0A178I4I4_9HYPH</name>
<feature type="signal peptide" evidence="6">
    <location>
        <begin position="1"/>
        <end position="22"/>
    </location>
</feature>
<accession>A0A178I4I4</accession>
<feature type="region of interest" description="Disordered" evidence="5">
    <location>
        <begin position="197"/>
        <end position="251"/>
    </location>
</feature>
<dbReference type="PANTHER" id="PTHR30329:SF21">
    <property type="entry name" value="LIPOPROTEIN YIAD-RELATED"/>
    <property type="match status" value="1"/>
</dbReference>
<feature type="compositionally biased region" description="Low complexity" evidence="5">
    <location>
        <begin position="213"/>
        <end position="251"/>
    </location>
</feature>